<feature type="transmembrane region" description="Helical" evidence="1">
    <location>
        <begin position="38"/>
        <end position="57"/>
    </location>
</feature>
<feature type="transmembrane region" description="Helical" evidence="1">
    <location>
        <begin position="12"/>
        <end position="32"/>
    </location>
</feature>
<organism evidence="2">
    <name type="scientific">bioreactor metagenome</name>
    <dbReference type="NCBI Taxonomy" id="1076179"/>
    <lineage>
        <taxon>unclassified sequences</taxon>
        <taxon>metagenomes</taxon>
        <taxon>ecological metagenomes</taxon>
    </lineage>
</organism>
<keyword evidence="1" id="KW-0472">Membrane</keyword>
<evidence type="ECO:0000313" key="2">
    <source>
        <dbReference type="EMBL" id="MPM78872.1"/>
    </source>
</evidence>
<gene>
    <name evidence="2" type="ORF">SDC9_125887</name>
</gene>
<sequence length="100" mass="10911">MKKKRLETSKAVLLAVLIFCGLFSVGVLIGWFKSLDDALGILALVFAMATLIVRFYMAKAARENVLKIKRTSKLTDEQISKLLALAETAAGQRTGQNPQG</sequence>
<keyword evidence="1" id="KW-1133">Transmembrane helix</keyword>
<reference evidence="2" key="1">
    <citation type="submission" date="2019-08" db="EMBL/GenBank/DDBJ databases">
        <authorList>
            <person name="Kucharzyk K."/>
            <person name="Murdoch R.W."/>
            <person name="Higgins S."/>
            <person name="Loffler F."/>
        </authorList>
    </citation>
    <scope>NUCLEOTIDE SEQUENCE</scope>
</reference>
<name>A0A645CQ70_9ZZZZ</name>
<dbReference type="AlphaFoldDB" id="A0A645CQ70"/>
<accession>A0A645CQ70</accession>
<keyword evidence="1" id="KW-0812">Transmembrane</keyword>
<dbReference type="EMBL" id="VSSQ01028962">
    <property type="protein sequence ID" value="MPM78872.1"/>
    <property type="molecule type" value="Genomic_DNA"/>
</dbReference>
<protein>
    <submittedName>
        <fullName evidence="2">Uncharacterized protein</fullName>
    </submittedName>
</protein>
<evidence type="ECO:0000256" key="1">
    <source>
        <dbReference type="SAM" id="Phobius"/>
    </source>
</evidence>
<comment type="caution">
    <text evidence="2">The sequence shown here is derived from an EMBL/GenBank/DDBJ whole genome shotgun (WGS) entry which is preliminary data.</text>
</comment>
<proteinExistence type="predicted"/>